<evidence type="ECO:0000313" key="13">
    <source>
        <dbReference type="EMBL" id="KAF6032615.1"/>
    </source>
</evidence>
<evidence type="ECO:0000256" key="2">
    <source>
        <dbReference type="ARBA" id="ARBA00009063"/>
    </source>
</evidence>
<dbReference type="InterPro" id="IPR006012">
    <property type="entry name" value="Syntaxin/epimorphin_CS"/>
</dbReference>
<dbReference type="GO" id="GO:0006886">
    <property type="term" value="P:intracellular protein transport"/>
    <property type="evidence" value="ECO:0007669"/>
    <property type="project" value="InterPro"/>
</dbReference>
<evidence type="ECO:0000256" key="4">
    <source>
        <dbReference type="ARBA" id="ARBA00022692"/>
    </source>
</evidence>
<evidence type="ECO:0000256" key="5">
    <source>
        <dbReference type="ARBA" id="ARBA00022775"/>
    </source>
</evidence>
<keyword evidence="3" id="KW-0813">Transport</keyword>
<comment type="subcellular location">
    <subcellularLocation>
        <location evidence="1">Membrane</location>
        <topology evidence="1">Single-pass type IV membrane protein</topology>
    </subcellularLocation>
</comment>
<keyword evidence="9" id="KW-0175">Coiled coil</keyword>
<feature type="domain" description="T-SNARE coiled-coil homology" evidence="12">
    <location>
        <begin position="193"/>
        <end position="255"/>
    </location>
</feature>
<gene>
    <name evidence="13" type="ORF">EB796_009087</name>
</gene>
<dbReference type="Pfam" id="PF05739">
    <property type="entry name" value="SNARE"/>
    <property type="match status" value="1"/>
</dbReference>
<comment type="similarity">
    <text evidence="2 8">Belongs to the syntaxin family.</text>
</comment>
<dbReference type="CDD" id="cd15880">
    <property type="entry name" value="SNARE_syntaxin1"/>
    <property type="match status" value="1"/>
</dbReference>
<dbReference type="PROSITE" id="PS50192">
    <property type="entry name" value="T_SNARE"/>
    <property type="match status" value="1"/>
</dbReference>
<dbReference type="PROSITE" id="PS00914">
    <property type="entry name" value="SYNTAXIN"/>
    <property type="match status" value="1"/>
</dbReference>
<dbReference type="GO" id="GO:0000149">
    <property type="term" value="F:SNARE binding"/>
    <property type="evidence" value="ECO:0007669"/>
    <property type="project" value="TreeGrafter"/>
</dbReference>
<dbReference type="GO" id="GO:0006836">
    <property type="term" value="P:neurotransmitter transport"/>
    <property type="evidence" value="ECO:0007669"/>
    <property type="project" value="UniProtKB-KW"/>
</dbReference>
<organism evidence="13 14">
    <name type="scientific">Bugula neritina</name>
    <name type="common">Brown bryozoan</name>
    <name type="synonym">Sertularia neritina</name>
    <dbReference type="NCBI Taxonomy" id="10212"/>
    <lineage>
        <taxon>Eukaryota</taxon>
        <taxon>Metazoa</taxon>
        <taxon>Spiralia</taxon>
        <taxon>Lophotrochozoa</taxon>
        <taxon>Bryozoa</taxon>
        <taxon>Gymnolaemata</taxon>
        <taxon>Cheilostomatida</taxon>
        <taxon>Flustrina</taxon>
        <taxon>Buguloidea</taxon>
        <taxon>Bugulidae</taxon>
        <taxon>Bugula</taxon>
    </lineage>
</organism>
<feature type="transmembrane region" description="Helical" evidence="11">
    <location>
        <begin position="267"/>
        <end position="288"/>
    </location>
</feature>
<evidence type="ECO:0000256" key="3">
    <source>
        <dbReference type="ARBA" id="ARBA00022448"/>
    </source>
</evidence>
<evidence type="ECO:0000256" key="8">
    <source>
        <dbReference type="RuleBase" id="RU003858"/>
    </source>
</evidence>
<proteinExistence type="inferred from homology"/>
<evidence type="ECO:0000256" key="6">
    <source>
        <dbReference type="ARBA" id="ARBA00022989"/>
    </source>
</evidence>
<dbReference type="SMART" id="SM00397">
    <property type="entry name" value="t_SNARE"/>
    <property type="match status" value="1"/>
</dbReference>
<keyword evidence="7 11" id="KW-0472">Membrane</keyword>
<dbReference type="InterPro" id="IPR010989">
    <property type="entry name" value="SNARE"/>
</dbReference>
<dbReference type="InterPro" id="IPR045242">
    <property type="entry name" value="Syntaxin"/>
</dbReference>
<evidence type="ECO:0000256" key="11">
    <source>
        <dbReference type="SAM" id="Phobius"/>
    </source>
</evidence>
<dbReference type="GO" id="GO:0005886">
    <property type="term" value="C:plasma membrane"/>
    <property type="evidence" value="ECO:0007669"/>
    <property type="project" value="TreeGrafter"/>
</dbReference>
<dbReference type="GO" id="GO:0006906">
    <property type="term" value="P:vesicle fusion"/>
    <property type="evidence" value="ECO:0007669"/>
    <property type="project" value="TreeGrafter"/>
</dbReference>
<dbReference type="PANTHER" id="PTHR19957:SF424">
    <property type="entry name" value="SYNTAXIN-1A"/>
    <property type="match status" value="1"/>
</dbReference>
<dbReference type="AlphaFoldDB" id="A0A7J7K352"/>
<protein>
    <submittedName>
        <fullName evidence="13">Syx1A</fullName>
    </submittedName>
</protein>
<dbReference type="GO" id="GO:0005484">
    <property type="term" value="F:SNAP receptor activity"/>
    <property type="evidence" value="ECO:0007669"/>
    <property type="project" value="InterPro"/>
</dbReference>
<dbReference type="InterPro" id="IPR000727">
    <property type="entry name" value="T_SNARE_dom"/>
</dbReference>
<feature type="region of interest" description="Disordered" evidence="10">
    <location>
        <begin position="1"/>
        <end position="20"/>
    </location>
</feature>
<evidence type="ECO:0000256" key="9">
    <source>
        <dbReference type="SAM" id="Coils"/>
    </source>
</evidence>
<dbReference type="Pfam" id="PF00804">
    <property type="entry name" value="Syntaxin"/>
    <property type="match status" value="1"/>
</dbReference>
<dbReference type="FunFam" id="1.20.58.70:FF:000001">
    <property type="entry name" value="Syntaxin 3"/>
    <property type="match status" value="1"/>
</dbReference>
<reference evidence="13" key="1">
    <citation type="submission" date="2020-06" db="EMBL/GenBank/DDBJ databases">
        <title>Draft genome of Bugula neritina, a colonial animal packing powerful symbionts and potential medicines.</title>
        <authorList>
            <person name="Rayko M."/>
        </authorList>
    </citation>
    <scope>NUCLEOTIDE SEQUENCE [LARGE SCALE GENOMIC DNA]</scope>
    <source>
        <strain evidence="13">Kwan_BN1</strain>
    </source>
</reference>
<dbReference type="SMART" id="SM00503">
    <property type="entry name" value="SynN"/>
    <property type="match status" value="1"/>
</dbReference>
<dbReference type="Proteomes" id="UP000593567">
    <property type="component" value="Unassembled WGS sequence"/>
</dbReference>
<keyword evidence="6 11" id="KW-1133">Transmembrane helix</keyword>
<dbReference type="Gene3D" id="1.20.5.110">
    <property type="match status" value="1"/>
</dbReference>
<sequence>MTKDRLQALRASASDDEADPETAVDMEAGFMEKFFEQVEEIRCMIDNIAEDVKKVKAKHGEILADPNTDDKLKQELEELMAEIKKTTNKVRAKLKVIEQDIEQEENKQQVSADLRIRKTQYATLSRKLIDTMNDYNMCQVTYREKCKERIQRQLAITGKTTTNDELEQMIESDNPQIFTQGIVMETQQAKKTLADIEARHQDILKLENSIRELHDMFMDMAMLVESQGEMIDRVEFNVNQSVDYVKTATADTKKALKYQSAARRKKLCIAGIVAALILIIILIIVLSVCSKNTC</sequence>
<dbReference type="OrthoDB" id="10255013at2759"/>
<evidence type="ECO:0000313" key="14">
    <source>
        <dbReference type="Proteomes" id="UP000593567"/>
    </source>
</evidence>
<name>A0A7J7K352_BUGNE</name>
<feature type="coiled-coil region" evidence="9">
    <location>
        <begin position="38"/>
        <end position="107"/>
    </location>
</feature>
<evidence type="ECO:0000256" key="7">
    <source>
        <dbReference type="ARBA" id="ARBA00023136"/>
    </source>
</evidence>
<accession>A0A7J7K352</accession>
<dbReference type="GO" id="GO:0048278">
    <property type="term" value="P:vesicle docking"/>
    <property type="evidence" value="ECO:0007669"/>
    <property type="project" value="TreeGrafter"/>
</dbReference>
<dbReference type="Gene3D" id="1.20.58.70">
    <property type="match status" value="1"/>
</dbReference>
<dbReference type="PANTHER" id="PTHR19957">
    <property type="entry name" value="SYNTAXIN"/>
    <property type="match status" value="1"/>
</dbReference>
<evidence type="ECO:0000256" key="10">
    <source>
        <dbReference type="SAM" id="MobiDB-lite"/>
    </source>
</evidence>
<keyword evidence="5" id="KW-0532">Neurotransmitter transport</keyword>
<evidence type="ECO:0000259" key="12">
    <source>
        <dbReference type="PROSITE" id="PS50192"/>
    </source>
</evidence>
<dbReference type="FunFam" id="1.20.5.110:FF:000068">
    <property type="entry name" value="Syntaxin 1A"/>
    <property type="match status" value="1"/>
</dbReference>
<keyword evidence="4 11" id="KW-0812">Transmembrane</keyword>
<dbReference type="GO" id="GO:0006887">
    <property type="term" value="P:exocytosis"/>
    <property type="evidence" value="ECO:0007669"/>
    <property type="project" value="TreeGrafter"/>
</dbReference>
<evidence type="ECO:0000256" key="1">
    <source>
        <dbReference type="ARBA" id="ARBA00004211"/>
    </source>
</evidence>
<dbReference type="SUPFAM" id="SSF47661">
    <property type="entry name" value="t-snare proteins"/>
    <property type="match status" value="1"/>
</dbReference>
<dbReference type="InterPro" id="IPR006011">
    <property type="entry name" value="Syntaxin_N"/>
</dbReference>
<dbReference type="GO" id="GO:0031201">
    <property type="term" value="C:SNARE complex"/>
    <property type="evidence" value="ECO:0007669"/>
    <property type="project" value="TreeGrafter"/>
</dbReference>
<dbReference type="EMBL" id="VXIV02001496">
    <property type="protein sequence ID" value="KAF6032615.1"/>
    <property type="molecule type" value="Genomic_DNA"/>
</dbReference>
<dbReference type="GO" id="GO:0012505">
    <property type="term" value="C:endomembrane system"/>
    <property type="evidence" value="ECO:0007669"/>
    <property type="project" value="TreeGrafter"/>
</dbReference>
<dbReference type="CDD" id="cd00179">
    <property type="entry name" value="SynN"/>
    <property type="match status" value="1"/>
</dbReference>
<comment type="caution">
    <text evidence="13">The sequence shown here is derived from an EMBL/GenBank/DDBJ whole genome shotgun (WGS) entry which is preliminary data.</text>
</comment>
<keyword evidence="14" id="KW-1185">Reference proteome</keyword>